<keyword evidence="1" id="KW-0645">Protease</keyword>
<keyword evidence="2" id="KW-0808">Transferase</keyword>
<dbReference type="Pfam" id="PF00078">
    <property type="entry name" value="RVT_1"/>
    <property type="match status" value="1"/>
</dbReference>
<keyword evidence="3" id="KW-0548">Nucleotidyltransferase</keyword>
<keyword evidence="4" id="KW-0540">Nuclease</keyword>
<evidence type="ECO:0000256" key="6">
    <source>
        <dbReference type="ARBA" id="ARBA00022801"/>
    </source>
</evidence>
<dbReference type="GO" id="GO:0003964">
    <property type="term" value="F:RNA-directed DNA polymerase activity"/>
    <property type="evidence" value="ECO:0007669"/>
    <property type="project" value="UniProtKB-KW"/>
</dbReference>
<dbReference type="FunFam" id="3.10.10.10:FF:000007">
    <property type="entry name" value="Retrovirus-related Pol polyprotein from transposon 17.6-like Protein"/>
    <property type="match status" value="1"/>
</dbReference>
<organism evidence="9 10">
    <name type="scientific">Trichuris muris</name>
    <name type="common">Mouse whipworm</name>
    <dbReference type="NCBI Taxonomy" id="70415"/>
    <lineage>
        <taxon>Eukaryota</taxon>
        <taxon>Metazoa</taxon>
        <taxon>Ecdysozoa</taxon>
        <taxon>Nematoda</taxon>
        <taxon>Enoplea</taxon>
        <taxon>Dorylaimia</taxon>
        <taxon>Trichinellida</taxon>
        <taxon>Trichuridae</taxon>
        <taxon>Trichuris</taxon>
    </lineage>
</organism>
<evidence type="ECO:0000256" key="7">
    <source>
        <dbReference type="ARBA" id="ARBA00022918"/>
    </source>
</evidence>
<dbReference type="InterPro" id="IPR043502">
    <property type="entry name" value="DNA/RNA_pol_sf"/>
</dbReference>
<evidence type="ECO:0000256" key="5">
    <source>
        <dbReference type="ARBA" id="ARBA00022759"/>
    </source>
</evidence>
<reference evidence="10" key="1">
    <citation type="submission" date="2019-12" db="UniProtKB">
        <authorList>
            <consortium name="WormBaseParasite"/>
        </authorList>
    </citation>
    <scope>IDENTIFICATION</scope>
</reference>
<dbReference type="Gene3D" id="3.30.70.270">
    <property type="match status" value="1"/>
</dbReference>
<dbReference type="GO" id="GO:0004519">
    <property type="term" value="F:endonuclease activity"/>
    <property type="evidence" value="ECO:0007669"/>
    <property type="project" value="UniProtKB-KW"/>
</dbReference>
<dbReference type="GO" id="GO:0008233">
    <property type="term" value="F:peptidase activity"/>
    <property type="evidence" value="ECO:0007669"/>
    <property type="project" value="UniProtKB-KW"/>
</dbReference>
<dbReference type="PANTHER" id="PTHR24559">
    <property type="entry name" value="TRANSPOSON TY3-I GAG-POL POLYPROTEIN"/>
    <property type="match status" value="1"/>
</dbReference>
<dbReference type="SUPFAM" id="SSF56672">
    <property type="entry name" value="DNA/RNA polymerases"/>
    <property type="match status" value="1"/>
</dbReference>
<dbReference type="WBParaSite" id="TMUE_1000005803.1">
    <property type="protein sequence ID" value="TMUE_1000005803.1"/>
    <property type="gene ID" value="WBGene00299366"/>
</dbReference>
<evidence type="ECO:0000313" key="9">
    <source>
        <dbReference type="Proteomes" id="UP000046395"/>
    </source>
</evidence>
<proteinExistence type="predicted"/>
<dbReference type="InterPro" id="IPR053134">
    <property type="entry name" value="RNA-dir_DNA_polymerase"/>
</dbReference>
<evidence type="ECO:0000256" key="4">
    <source>
        <dbReference type="ARBA" id="ARBA00022722"/>
    </source>
</evidence>
<keyword evidence="9" id="KW-1185">Reference proteome</keyword>
<name>A0A5S6QF07_TRIMR</name>
<feature type="domain" description="Reverse transcriptase" evidence="8">
    <location>
        <begin position="33"/>
        <end position="142"/>
    </location>
</feature>
<keyword evidence="5" id="KW-0255">Endonuclease</keyword>
<dbReference type="STRING" id="70415.A0A5S6QF07"/>
<sequence>MERADVNTLIGQMLKAGIIEPSSSPWAAGIVPVRKKDKLIRLCMDYRKLNEVTRKDAYPLPRIDGTLGALVDARYFSTLDLLSGYWQVELTEEAKEETAFVTHDGLFQFNVIPFGLTRAPATFQRLMERVLAGLKWNTCLVFFG</sequence>
<keyword evidence="6" id="KW-0378">Hydrolase</keyword>
<dbReference type="GO" id="GO:0006508">
    <property type="term" value="P:proteolysis"/>
    <property type="evidence" value="ECO:0007669"/>
    <property type="project" value="UniProtKB-KW"/>
</dbReference>
<dbReference type="PANTHER" id="PTHR24559:SF444">
    <property type="entry name" value="REVERSE TRANSCRIPTASE DOMAIN-CONTAINING PROTEIN"/>
    <property type="match status" value="1"/>
</dbReference>
<keyword evidence="7" id="KW-0695">RNA-directed DNA polymerase</keyword>
<dbReference type="InterPro" id="IPR000477">
    <property type="entry name" value="RT_dom"/>
</dbReference>
<evidence type="ECO:0000259" key="8">
    <source>
        <dbReference type="Pfam" id="PF00078"/>
    </source>
</evidence>
<dbReference type="Proteomes" id="UP000046395">
    <property type="component" value="Unassembled WGS sequence"/>
</dbReference>
<protein>
    <submittedName>
        <fullName evidence="10">Reverse transcriptase domain-containing protein</fullName>
    </submittedName>
</protein>
<evidence type="ECO:0000256" key="1">
    <source>
        <dbReference type="ARBA" id="ARBA00022670"/>
    </source>
</evidence>
<accession>A0A5S6QF07</accession>
<evidence type="ECO:0000256" key="3">
    <source>
        <dbReference type="ARBA" id="ARBA00022695"/>
    </source>
</evidence>
<evidence type="ECO:0000313" key="10">
    <source>
        <dbReference type="WBParaSite" id="TMUE_1000005803.1"/>
    </source>
</evidence>
<dbReference type="CDD" id="cd01647">
    <property type="entry name" value="RT_LTR"/>
    <property type="match status" value="1"/>
</dbReference>
<dbReference type="InterPro" id="IPR043128">
    <property type="entry name" value="Rev_trsase/Diguanyl_cyclase"/>
</dbReference>
<evidence type="ECO:0000256" key="2">
    <source>
        <dbReference type="ARBA" id="ARBA00022679"/>
    </source>
</evidence>
<dbReference type="Gene3D" id="3.10.10.10">
    <property type="entry name" value="HIV Type 1 Reverse Transcriptase, subunit A, domain 1"/>
    <property type="match status" value="1"/>
</dbReference>
<dbReference type="AlphaFoldDB" id="A0A5S6QF07"/>